<keyword evidence="5 9" id="KW-0812">Transmembrane</keyword>
<dbReference type="Pfam" id="PF02028">
    <property type="entry name" value="BCCT"/>
    <property type="match status" value="1"/>
</dbReference>
<evidence type="ECO:0000313" key="11">
    <source>
        <dbReference type="Proteomes" id="UP000434582"/>
    </source>
</evidence>
<evidence type="ECO:0000256" key="2">
    <source>
        <dbReference type="ARBA" id="ARBA00005658"/>
    </source>
</evidence>
<feature type="transmembrane region" description="Helical" evidence="9">
    <location>
        <begin position="489"/>
        <end position="513"/>
    </location>
</feature>
<keyword evidence="6 9" id="KW-1133">Transmembrane helix</keyword>
<feature type="transmembrane region" description="Helical" evidence="9">
    <location>
        <begin position="62"/>
        <end position="80"/>
    </location>
</feature>
<evidence type="ECO:0000256" key="6">
    <source>
        <dbReference type="ARBA" id="ARBA00022989"/>
    </source>
</evidence>
<dbReference type="EMBL" id="WIVE01000072">
    <property type="protein sequence ID" value="MQX38123.1"/>
    <property type="molecule type" value="Genomic_DNA"/>
</dbReference>
<evidence type="ECO:0000256" key="9">
    <source>
        <dbReference type="SAM" id="Phobius"/>
    </source>
</evidence>
<dbReference type="GO" id="GO:0022857">
    <property type="term" value="F:transmembrane transporter activity"/>
    <property type="evidence" value="ECO:0007669"/>
    <property type="project" value="InterPro"/>
</dbReference>
<sequence>MTKANEETSAPPQPWHARIDKPTFAGALGLLVIVTVPLLVFPVEGAEMVAAAKLFMTDTLGGVYLTIGLIAFFFMLYLIFSDIGSIKLGEPDEAPEYATASWAAMLFCGGIGASILYWAPIEWAYYYQNPPFNLMGGSEAAVLWSTVYGPFHWGPIAWSIYLVPAIPISYFFYVRRQPVLKVSTALAPAIGDRRAKGWPGKVVDVLFVFGLLGGGATTLGLAAPLINEGLSVLLGIDASTGMQIIVLLVCTAIFGYSAYAGLDKGIKRLSNINFWGVLALLAFIFVVGPTVFMFNTGIDAFGRMLSNFFDMATWTEPFAGLAGFMKTRFPQEWTVFYWAWWLVFSPAMGLFIARISRGRTIKEVVVGSLFFGSMGCFLFFMVLGNYALHLQLTGALDVISLLDAGGPAAVFAILDTLPFATVVIVAFTVLAVIFTATTFDSISYILAAVVQSDVAEEPMRWNRLFWAFALSLMPITLLLLGGLQTLQTAAIVGGLPLIVISVLLGASAIRAAFVDLQRHTEYQFPVINIEDITGIDPWSEAGIAQARFERAKTRAQEAREQQRQILAQLSDVPRGGDETLEMRQKRAALEEQLIDANERRAQASEAARRAREEFEAEMRRRPQIQASPMTAPDKS</sequence>
<feature type="transmembrane region" description="Helical" evidence="9">
    <location>
        <begin position="202"/>
        <end position="222"/>
    </location>
</feature>
<feature type="transmembrane region" description="Helical" evidence="9">
    <location>
        <begin position="23"/>
        <end position="41"/>
    </location>
</feature>
<evidence type="ECO:0000313" key="10">
    <source>
        <dbReference type="EMBL" id="MQX38123.1"/>
    </source>
</evidence>
<comment type="caution">
    <text evidence="10">The sequence shown here is derived from an EMBL/GenBank/DDBJ whole genome shotgun (WGS) entry which is preliminary data.</text>
</comment>
<keyword evidence="3" id="KW-0813">Transport</keyword>
<evidence type="ECO:0000256" key="8">
    <source>
        <dbReference type="SAM" id="MobiDB-lite"/>
    </source>
</evidence>
<dbReference type="NCBIfam" id="TIGR00842">
    <property type="entry name" value="bcct"/>
    <property type="match status" value="1"/>
</dbReference>
<evidence type="ECO:0000256" key="1">
    <source>
        <dbReference type="ARBA" id="ARBA00004651"/>
    </source>
</evidence>
<feature type="transmembrane region" description="Helical" evidence="9">
    <location>
        <begin position="242"/>
        <end position="262"/>
    </location>
</feature>
<dbReference type="RefSeq" id="WP_153346268.1">
    <property type="nucleotide sequence ID" value="NZ_WIVE01000072.1"/>
</dbReference>
<dbReference type="InterPro" id="IPR000060">
    <property type="entry name" value="BCCT_transptr"/>
</dbReference>
<keyword evidence="11" id="KW-1185">Reference proteome</keyword>
<organism evidence="10 11">
    <name type="scientific">Roseospira navarrensis</name>
    <dbReference type="NCBI Taxonomy" id="140058"/>
    <lineage>
        <taxon>Bacteria</taxon>
        <taxon>Pseudomonadati</taxon>
        <taxon>Pseudomonadota</taxon>
        <taxon>Alphaproteobacteria</taxon>
        <taxon>Rhodospirillales</taxon>
        <taxon>Rhodospirillaceae</taxon>
        <taxon>Roseospira</taxon>
    </lineage>
</organism>
<reference evidence="10 11" key="1">
    <citation type="submission" date="2019-10" db="EMBL/GenBank/DDBJ databases">
        <title>Draft whole-genome sequence of the purple nonsulfur photosynthetic bacterium Roseospira navarrensis DSM 15114.</title>
        <authorList>
            <person name="Kyndt J.A."/>
            <person name="Meyer T.E."/>
        </authorList>
    </citation>
    <scope>NUCLEOTIDE SEQUENCE [LARGE SCALE GENOMIC DNA]</scope>
    <source>
        <strain evidence="10 11">DSM 15114</strain>
    </source>
</reference>
<accession>A0A7X2D4N6</accession>
<gene>
    <name evidence="10" type="ORF">GHC57_16530</name>
</gene>
<name>A0A7X2D4N6_9PROT</name>
<protein>
    <submittedName>
        <fullName evidence="10">BCCT family transporter</fullName>
    </submittedName>
</protein>
<evidence type="ECO:0000256" key="3">
    <source>
        <dbReference type="ARBA" id="ARBA00022448"/>
    </source>
</evidence>
<feature type="transmembrane region" description="Helical" evidence="9">
    <location>
        <begin position="274"/>
        <end position="294"/>
    </location>
</feature>
<feature type="transmembrane region" description="Helical" evidence="9">
    <location>
        <begin position="335"/>
        <end position="353"/>
    </location>
</feature>
<feature type="transmembrane region" description="Helical" evidence="9">
    <location>
        <begin position="156"/>
        <end position="174"/>
    </location>
</feature>
<feature type="transmembrane region" description="Helical" evidence="9">
    <location>
        <begin position="365"/>
        <end position="388"/>
    </location>
</feature>
<dbReference type="PANTHER" id="PTHR30047:SF7">
    <property type="entry name" value="HIGH-AFFINITY CHOLINE TRANSPORT PROTEIN"/>
    <property type="match status" value="1"/>
</dbReference>
<comment type="similarity">
    <text evidence="2">Belongs to the BCCT transporter (TC 2.A.15) family.</text>
</comment>
<dbReference type="OrthoDB" id="9775735at2"/>
<feature type="transmembrane region" description="Helical" evidence="9">
    <location>
        <begin position="464"/>
        <end position="483"/>
    </location>
</feature>
<dbReference type="AlphaFoldDB" id="A0A7X2D4N6"/>
<feature type="compositionally biased region" description="Basic and acidic residues" evidence="8">
    <location>
        <begin position="597"/>
        <end position="620"/>
    </location>
</feature>
<keyword evidence="7 9" id="KW-0472">Membrane</keyword>
<evidence type="ECO:0000256" key="4">
    <source>
        <dbReference type="ARBA" id="ARBA00022475"/>
    </source>
</evidence>
<dbReference type="GO" id="GO:0005886">
    <property type="term" value="C:plasma membrane"/>
    <property type="evidence" value="ECO:0007669"/>
    <property type="project" value="UniProtKB-SubCell"/>
</dbReference>
<evidence type="ECO:0000256" key="5">
    <source>
        <dbReference type="ARBA" id="ARBA00022692"/>
    </source>
</evidence>
<evidence type="ECO:0000256" key="7">
    <source>
        <dbReference type="ARBA" id="ARBA00023136"/>
    </source>
</evidence>
<keyword evidence="4" id="KW-1003">Cell membrane</keyword>
<feature type="transmembrane region" description="Helical" evidence="9">
    <location>
        <begin position="100"/>
        <end position="119"/>
    </location>
</feature>
<dbReference type="Proteomes" id="UP000434582">
    <property type="component" value="Unassembled WGS sequence"/>
</dbReference>
<comment type="subcellular location">
    <subcellularLocation>
        <location evidence="1">Cell membrane</location>
        <topology evidence="1">Multi-pass membrane protein</topology>
    </subcellularLocation>
</comment>
<dbReference type="PANTHER" id="PTHR30047">
    <property type="entry name" value="HIGH-AFFINITY CHOLINE TRANSPORT PROTEIN-RELATED"/>
    <property type="match status" value="1"/>
</dbReference>
<feature type="transmembrane region" description="Helical" evidence="9">
    <location>
        <begin position="408"/>
        <end position="434"/>
    </location>
</feature>
<feature type="region of interest" description="Disordered" evidence="8">
    <location>
        <begin position="597"/>
        <end position="635"/>
    </location>
</feature>
<proteinExistence type="inferred from homology"/>